<accession>A0A2U9AV34</accession>
<evidence type="ECO:0000313" key="1">
    <source>
        <dbReference type="EMBL" id="AWO95478.1"/>
    </source>
</evidence>
<gene>
    <name evidence="1" type="ORF">SMAX5B_002113</name>
</gene>
<protein>
    <submittedName>
        <fullName evidence="1">Uncharacterized protein</fullName>
    </submittedName>
</protein>
<proteinExistence type="predicted"/>
<keyword evidence="2" id="KW-1185">Reference proteome</keyword>
<sequence length="49" mass="5274">MGTSQDSDLMVALEVGVACQLHLLVSHLKTTSVELRFSSCCCCDCAVLR</sequence>
<dbReference type="AlphaFoldDB" id="A0A2U9AV34"/>
<name>A0A2U9AV34_SCOMX</name>
<evidence type="ECO:0000313" key="2">
    <source>
        <dbReference type="Proteomes" id="UP000246464"/>
    </source>
</evidence>
<dbReference type="EMBL" id="CP026243">
    <property type="protein sequence ID" value="AWO95478.1"/>
    <property type="molecule type" value="Genomic_DNA"/>
</dbReference>
<dbReference type="Proteomes" id="UP000246464">
    <property type="component" value="Chromosome 1"/>
</dbReference>
<organism evidence="1 2">
    <name type="scientific">Scophthalmus maximus</name>
    <name type="common">Turbot</name>
    <name type="synonym">Psetta maxima</name>
    <dbReference type="NCBI Taxonomy" id="52904"/>
    <lineage>
        <taxon>Eukaryota</taxon>
        <taxon>Metazoa</taxon>
        <taxon>Chordata</taxon>
        <taxon>Craniata</taxon>
        <taxon>Vertebrata</taxon>
        <taxon>Euteleostomi</taxon>
        <taxon>Actinopterygii</taxon>
        <taxon>Neopterygii</taxon>
        <taxon>Teleostei</taxon>
        <taxon>Neoteleostei</taxon>
        <taxon>Acanthomorphata</taxon>
        <taxon>Carangaria</taxon>
        <taxon>Pleuronectiformes</taxon>
        <taxon>Pleuronectoidei</taxon>
        <taxon>Scophthalmidae</taxon>
        <taxon>Scophthalmus</taxon>
    </lineage>
</organism>
<reference evidence="1 2" key="1">
    <citation type="submission" date="2017-12" db="EMBL/GenBank/DDBJ databases">
        <title>Integrating genomic resources of turbot (Scophthalmus maximus) in depth evaluation of genetic and physical mapping variation across individuals.</title>
        <authorList>
            <person name="Martinez P."/>
        </authorList>
    </citation>
    <scope>NUCLEOTIDE SEQUENCE [LARGE SCALE GENOMIC DNA]</scope>
</reference>